<dbReference type="PANTHER" id="PTHR34576:SF2">
    <property type="entry name" value="MEMBRANE-ASSOCIATED KINASE REGULATOR 6-RELATED"/>
    <property type="match status" value="1"/>
</dbReference>
<dbReference type="AlphaFoldDB" id="A0AAQ3K1B4"/>
<dbReference type="EMBL" id="CP136892">
    <property type="protein sequence ID" value="WOL00144.1"/>
    <property type="molecule type" value="Genomic_DNA"/>
</dbReference>
<sequence>MEMSQQPFSDSFSYRWLINVKSATGVDSLSDSHRSSFIDMYPPALVSMRWMSNTTYDLDFNFPTSESSSVQVHADQLFSGGLVLPLPATAARRLAISSTCPLLHSAKVNDDAPDPISSCSSSKGCNLKVHFACDCLKSSKKRLWRCLRYVILFCKKMKCRLRLVSSRDCKDSVAPRKVNNSNTLISNLEWCRNDADILVYDAILHCKRSFGQDGN</sequence>
<proteinExistence type="predicted"/>
<accession>A0AAQ3K1B4</accession>
<keyword evidence="1" id="KW-0418">Kinase</keyword>
<dbReference type="GO" id="GO:0016301">
    <property type="term" value="F:kinase activity"/>
    <property type="evidence" value="ECO:0007669"/>
    <property type="project" value="UniProtKB-KW"/>
</dbReference>
<evidence type="ECO:0000313" key="2">
    <source>
        <dbReference type="Proteomes" id="UP001327560"/>
    </source>
</evidence>
<gene>
    <name evidence="1" type="ORF">Cni_G08857</name>
</gene>
<reference evidence="1 2" key="1">
    <citation type="submission" date="2023-10" db="EMBL/GenBank/DDBJ databases">
        <title>Chromosome-scale genome assembly provides insights into flower coloration mechanisms of Canna indica.</title>
        <authorList>
            <person name="Li C."/>
        </authorList>
    </citation>
    <scope>NUCLEOTIDE SEQUENCE [LARGE SCALE GENOMIC DNA]</scope>
    <source>
        <tissue evidence="1">Flower</tissue>
    </source>
</reference>
<organism evidence="1 2">
    <name type="scientific">Canna indica</name>
    <name type="common">Indian-shot</name>
    <dbReference type="NCBI Taxonomy" id="4628"/>
    <lineage>
        <taxon>Eukaryota</taxon>
        <taxon>Viridiplantae</taxon>
        <taxon>Streptophyta</taxon>
        <taxon>Embryophyta</taxon>
        <taxon>Tracheophyta</taxon>
        <taxon>Spermatophyta</taxon>
        <taxon>Magnoliopsida</taxon>
        <taxon>Liliopsida</taxon>
        <taxon>Zingiberales</taxon>
        <taxon>Cannaceae</taxon>
        <taxon>Canna</taxon>
    </lineage>
</organism>
<keyword evidence="2" id="KW-1185">Reference proteome</keyword>
<dbReference type="Proteomes" id="UP001327560">
    <property type="component" value="Chromosome 3"/>
</dbReference>
<evidence type="ECO:0000313" key="1">
    <source>
        <dbReference type="EMBL" id="WOL00144.1"/>
    </source>
</evidence>
<dbReference type="PANTHER" id="PTHR34576">
    <property type="entry name" value="MEMBRANE-ASSOCIATED KINASE REGULATOR 6-RELATED"/>
    <property type="match status" value="1"/>
</dbReference>
<protein>
    <submittedName>
        <fullName evidence="1">Membrane-associated kinase regulator 6</fullName>
    </submittedName>
</protein>
<keyword evidence="1" id="KW-0808">Transferase</keyword>
<dbReference type="InterPro" id="IPR044699">
    <property type="entry name" value="MAKR6"/>
</dbReference>
<name>A0AAQ3K1B4_9LILI</name>